<organism evidence="1">
    <name type="scientific">freshwater metagenome</name>
    <dbReference type="NCBI Taxonomy" id="449393"/>
    <lineage>
        <taxon>unclassified sequences</taxon>
        <taxon>metagenomes</taxon>
        <taxon>ecological metagenomes</taxon>
    </lineage>
</organism>
<reference evidence="1" key="1">
    <citation type="submission" date="2020-05" db="EMBL/GenBank/DDBJ databases">
        <authorList>
            <person name="Chiriac C."/>
            <person name="Salcher M."/>
            <person name="Ghai R."/>
            <person name="Kavagutti S V."/>
        </authorList>
    </citation>
    <scope>NUCLEOTIDE SEQUENCE</scope>
</reference>
<gene>
    <name evidence="1" type="ORF">UFOPK1493_03986</name>
</gene>
<name>A0A6J6G503_9ZZZZ</name>
<evidence type="ECO:0000313" key="1">
    <source>
        <dbReference type="EMBL" id="CAB4595620.1"/>
    </source>
</evidence>
<dbReference type="AlphaFoldDB" id="A0A6J6G503"/>
<dbReference type="EMBL" id="CAEZSR010000268">
    <property type="protein sequence ID" value="CAB4595620.1"/>
    <property type="molecule type" value="Genomic_DNA"/>
</dbReference>
<sequence length="58" mass="6482">MTEAERIKQLENICHAQQVILDHRTQLIGQLLNRSGMGAGTHIVENRVTSGMDAARRL</sequence>
<accession>A0A6J6G503</accession>
<protein>
    <submittedName>
        <fullName evidence="1">Unannotated protein</fullName>
    </submittedName>
</protein>
<proteinExistence type="predicted"/>